<dbReference type="AlphaFoldDB" id="R7YHN3"/>
<dbReference type="Gene3D" id="3.30.10.10">
    <property type="entry name" value="Trypsin Inhibitor V, subunit A"/>
    <property type="match status" value="1"/>
</dbReference>
<dbReference type="PANTHER" id="PTHR39600">
    <property type="entry name" value="PEPTIDASE INHIBITOR I78 FAMILY PROTEIN"/>
    <property type="match status" value="1"/>
</dbReference>
<reference evidence="3" key="1">
    <citation type="submission" date="2012-06" db="EMBL/GenBank/DDBJ databases">
        <title>The genome sequence of Coniosporium apollinis CBS 100218.</title>
        <authorList>
            <consortium name="The Broad Institute Genome Sequencing Platform"/>
            <person name="Cuomo C."/>
            <person name="Gorbushina A."/>
            <person name="Noack S."/>
            <person name="Walker B."/>
            <person name="Young S.K."/>
            <person name="Zeng Q."/>
            <person name="Gargeya S."/>
            <person name="Fitzgerald M."/>
            <person name="Haas B."/>
            <person name="Abouelleil A."/>
            <person name="Alvarado L."/>
            <person name="Arachchi H.M."/>
            <person name="Berlin A.M."/>
            <person name="Chapman S.B."/>
            <person name="Goldberg J."/>
            <person name="Griggs A."/>
            <person name="Gujja S."/>
            <person name="Hansen M."/>
            <person name="Howarth C."/>
            <person name="Imamovic A."/>
            <person name="Larimer J."/>
            <person name="McCowan C."/>
            <person name="Montmayeur A."/>
            <person name="Murphy C."/>
            <person name="Neiman D."/>
            <person name="Pearson M."/>
            <person name="Priest M."/>
            <person name="Roberts A."/>
            <person name="Saif S."/>
            <person name="Shea T."/>
            <person name="Sisk P."/>
            <person name="Sykes S."/>
            <person name="Wortman J."/>
            <person name="Nusbaum C."/>
            <person name="Birren B."/>
        </authorList>
    </citation>
    <scope>NUCLEOTIDE SEQUENCE [LARGE SCALE GENOMIC DNA]</scope>
    <source>
        <strain evidence="3">CBS 100218</strain>
    </source>
</reference>
<dbReference type="GeneID" id="19897928"/>
<accession>R7YHN3</accession>
<dbReference type="Pfam" id="PF11720">
    <property type="entry name" value="Inhibitor_I78"/>
    <property type="match status" value="1"/>
</dbReference>
<gene>
    <name evidence="2" type="ORF">W97_00617</name>
</gene>
<dbReference type="OrthoDB" id="10013825at2759"/>
<dbReference type="OMA" id="AMTMDHR"/>
<evidence type="ECO:0008006" key="4">
    <source>
        <dbReference type="Google" id="ProtNLM"/>
    </source>
</evidence>
<name>R7YHN3_CONA1</name>
<dbReference type="eggNOG" id="ENOG502SBMP">
    <property type="taxonomic scope" value="Eukaryota"/>
</dbReference>
<dbReference type="InterPro" id="IPR021719">
    <property type="entry name" value="Prot_inh_I78"/>
</dbReference>
<keyword evidence="3" id="KW-1185">Reference proteome</keyword>
<dbReference type="PANTHER" id="PTHR39600:SF1">
    <property type="entry name" value="PEPTIDASE INHIBITOR I78 FAMILY PROTEIN"/>
    <property type="match status" value="1"/>
</dbReference>
<evidence type="ECO:0000256" key="1">
    <source>
        <dbReference type="SAM" id="MobiDB-lite"/>
    </source>
</evidence>
<dbReference type="STRING" id="1168221.R7YHN3"/>
<dbReference type="EMBL" id="JH767555">
    <property type="protein sequence ID" value="EON61403.1"/>
    <property type="molecule type" value="Genomic_DNA"/>
</dbReference>
<proteinExistence type="predicted"/>
<protein>
    <recommendedName>
        <fullName evidence="4">Proteinase inhibitor I78</fullName>
    </recommendedName>
</protein>
<feature type="region of interest" description="Disordered" evidence="1">
    <location>
        <begin position="1"/>
        <end position="20"/>
    </location>
</feature>
<dbReference type="Proteomes" id="UP000016924">
    <property type="component" value="Unassembled WGS sequence"/>
</dbReference>
<evidence type="ECO:0000313" key="3">
    <source>
        <dbReference type="Proteomes" id="UP000016924"/>
    </source>
</evidence>
<sequence length="82" mass="8916">MPLVVPGLMGKSGASDDGSKWQEQLMGKKLGDVSDNTTFAKKELPKETRVIKQGDMATMDFKPDRLNVHVADDGTVTHVKMG</sequence>
<dbReference type="HOGENOM" id="CLU_162852_1_1_1"/>
<dbReference type="RefSeq" id="XP_007776720.1">
    <property type="nucleotide sequence ID" value="XM_007778530.1"/>
</dbReference>
<organism evidence="2 3">
    <name type="scientific">Coniosporium apollinis (strain CBS 100218)</name>
    <name type="common">Rock-inhabiting black yeast</name>
    <dbReference type="NCBI Taxonomy" id="1168221"/>
    <lineage>
        <taxon>Eukaryota</taxon>
        <taxon>Fungi</taxon>
        <taxon>Dikarya</taxon>
        <taxon>Ascomycota</taxon>
        <taxon>Pezizomycotina</taxon>
        <taxon>Dothideomycetes</taxon>
        <taxon>Dothideomycetes incertae sedis</taxon>
        <taxon>Coniosporium</taxon>
    </lineage>
</organism>
<evidence type="ECO:0000313" key="2">
    <source>
        <dbReference type="EMBL" id="EON61403.1"/>
    </source>
</evidence>